<reference evidence="2" key="2">
    <citation type="submission" date="2020-11" db="EMBL/GenBank/DDBJ databases">
        <authorList>
            <person name="McCartney M.A."/>
            <person name="Auch B."/>
            <person name="Kono T."/>
            <person name="Mallez S."/>
            <person name="Becker A."/>
            <person name="Gohl D.M."/>
            <person name="Silverstein K.A.T."/>
            <person name="Koren S."/>
            <person name="Bechman K.B."/>
            <person name="Herman A."/>
            <person name="Abrahante J.E."/>
            <person name="Garbe J."/>
        </authorList>
    </citation>
    <scope>NUCLEOTIDE SEQUENCE</scope>
    <source>
        <strain evidence="2">Duluth1</strain>
        <tissue evidence="2">Whole animal</tissue>
    </source>
</reference>
<accession>A0A9D3YF60</accession>
<keyword evidence="3" id="KW-1185">Reference proteome</keyword>
<sequence>MPLETCVPTDKQEDRPANGGQPGLRSAGRKGDRHTGILASTHTHKQHSGSRTDFVTKLY</sequence>
<dbReference type="AlphaFoldDB" id="A0A9D3YF60"/>
<comment type="caution">
    <text evidence="2">The sequence shown here is derived from an EMBL/GenBank/DDBJ whole genome shotgun (WGS) entry which is preliminary data.</text>
</comment>
<dbReference type="EMBL" id="JAIWYP010000016">
    <property type="protein sequence ID" value="KAH3697277.1"/>
    <property type="molecule type" value="Genomic_DNA"/>
</dbReference>
<gene>
    <name evidence="2" type="ORF">DPMN_084770</name>
</gene>
<evidence type="ECO:0000313" key="3">
    <source>
        <dbReference type="Proteomes" id="UP000828390"/>
    </source>
</evidence>
<organism evidence="2 3">
    <name type="scientific">Dreissena polymorpha</name>
    <name type="common">Zebra mussel</name>
    <name type="synonym">Mytilus polymorpha</name>
    <dbReference type="NCBI Taxonomy" id="45954"/>
    <lineage>
        <taxon>Eukaryota</taxon>
        <taxon>Metazoa</taxon>
        <taxon>Spiralia</taxon>
        <taxon>Lophotrochozoa</taxon>
        <taxon>Mollusca</taxon>
        <taxon>Bivalvia</taxon>
        <taxon>Autobranchia</taxon>
        <taxon>Heteroconchia</taxon>
        <taxon>Euheterodonta</taxon>
        <taxon>Imparidentia</taxon>
        <taxon>Neoheterodontei</taxon>
        <taxon>Myida</taxon>
        <taxon>Dreissenoidea</taxon>
        <taxon>Dreissenidae</taxon>
        <taxon>Dreissena</taxon>
    </lineage>
</organism>
<reference evidence="2" key="1">
    <citation type="journal article" date="2019" name="bioRxiv">
        <title>The Genome of the Zebra Mussel, Dreissena polymorpha: A Resource for Invasive Species Research.</title>
        <authorList>
            <person name="McCartney M.A."/>
            <person name="Auch B."/>
            <person name="Kono T."/>
            <person name="Mallez S."/>
            <person name="Zhang Y."/>
            <person name="Obille A."/>
            <person name="Becker A."/>
            <person name="Abrahante J.E."/>
            <person name="Garbe J."/>
            <person name="Badalamenti J.P."/>
            <person name="Herman A."/>
            <person name="Mangelson H."/>
            <person name="Liachko I."/>
            <person name="Sullivan S."/>
            <person name="Sone E.D."/>
            <person name="Koren S."/>
            <person name="Silverstein K.A.T."/>
            <person name="Beckman K.B."/>
            <person name="Gohl D.M."/>
        </authorList>
    </citation>
    <scope>NUCLEOTIDE SEQUENCE</scope>
    <source>
        <strain evidence="2">Duluth1</strain>
        <tissue evidence="2">Whole animal</tissue>
    </source>
</reference>
<evidence type="ECO:0000256" key="1">
    <source>
        <dbReference type="SAM" id="MobiDB-lite"/>
    </source>
</evidence>
<protein>
    <submittedName>
        <fullName evidence="2">Uncharacterized protein</fullName>
    </submittedName>
</protein>
<evidence type="ECO:0000313" key="2">
    <source>
        <dbReference type="EMBL" id="KAH3697277.1"/>
    </source>
</evidence>
<name>A0A9D3YF60_DREPO</name>
<proteinExistence type="predicted"/>
<dbReference type="Proteomes" id="UP000828390">
    <property type="component" value="Unassembled WGS sequence"/>
</dbReference>
<feature type="region of interest" description="Disordered" evidence="1">
    <location>
        <begin position="1"/>
        <end position="59"/>
    </location>
</feature>